<evidence type="ECO:0000256" key="3">
    <source>
        <dbReference type="ARBA" id="ARBA00022741"/>
    </source>
</evidence>
<feature type="region of interest" description="Disordered" evidence="7">
    <location>
        <begin position="352"/>
        <end position="390"/>
    </location>
</feature>
<dbReference type="PROSITE" id="PS00107">
    <property type="entry name" value="PROTEIN_KINASE_ATP"/>
    <property type="match status" value="1"/>
</dbReference>
<dbReference type="GO" id="GO:0005524">
    <property type="term" value="F:ATP binding"/>
    <property type="evidence" value="ECO:0007669"/>
    <property type="project" value="UniProtKB-UniRule"/>
</dbReference>
<dbReference type="InterPro" id="IPR017441">
    <property type="entry name" value="Protein_kinase_ATP_BS"/>
</dbReference>
<dbReference type="InterPro" id="IPR000719">
    <property type="entry name" value="Prot_kinase_dom"/>
</dbReference>
<dbReference type="Gene3D" id="1.10.510.10">
    <property type="entry name" value="Transferase(Phosphotransferase) domain 1"/>
    <property type="match status" value="1"/>
</dbReference>
<keyword evidence="2" id="KW-0808">Transferase</keyword>
<proteinExistence type="predicted"/>
<protein>
    <recommendedName>
        <fullName evidence="8">Protein kinase domain-containing protein</fullName>
    </recommendedName>
</protein>
<feature type="binding site" evidence="6">
    <location>
        <position position="84"/>
    </location>
    <ligand>
        <name>ATP</name>
        <dbReference type="ChEBI" id="CHEBI:30616"/>
    </ligand>
</feature>
<dbReference type="PROSITE" id="PS50011">
    <property type="entry name" value="PROTEIN_KINASE_DOM"/>
    <property type="match status" value="1"/>
</dbReference>
<evidence type="ECO:0000256" key="6">
    <source>
        <dbReference type="PROSITE-ProRule" id="PRU10141"/>
    </source>
</evidence>
<dbReference type="PANTHER" id="PTHR24349">
    <property type="entry name" value="SERINE/THREONINE-PROTEIN KINASE"/>
    <property type="match status" value="1"/>
</dbReference>
<dbReference type="PROSITE" id="PS00108">
    <property type="entry name" value="PROTEIN_KINASE_ST"/>
    <property type="match status" value="1"/>
</dbReference>
<evidence type="ECO:0000259" key="8">
    <source>
        <dbReference type="PROSITE" id="PS50011"/>
    </source>
</evidence>
<evidence type="ECO:0000256" key="7">
    <source>
        <dbReference type="SAM" id="MobiDB-lite"/>
    </source>
</evidence>
<evidence type="ECO:0000256" key="2">
    <source>
        <dbReference type="ARBA" id="ARBA00022679"/>
    </source>
</evidence>
<keyword evidence="3 6" id="KW-0547">Nucleotide-binding</keyword>
<dbReference type="InterPro" id="IPR011009">
    <property type="entry name" value="Kinase-like_dom_sf"/>
</dbReference>
<evidence type="ECO:0000256" key="1">
    <source>
        <dbReference type="ARBA" id="ARBA00022527"/>
    </source>
</evidence>
<keyword evidence="5 6" id="KW-0067">ATP-binding</keyword>
<accession>A0A7S1FAM2</accession>
<reference evidence="9" key="1">
    <citation type="submission" date="2021-01" db="EMBL/GenBank/DDBJ databases">
        <authorList>
            <person name="Corre E."/>
            <person name="Pelletier E."/>
            <person name="Niang G."/>
            <person name="Scheremetjew M."/>
            <person name="Finn R."/>
            <person name="Kale V."/>
            <person name="Holt S."/>
            <person name="Cochrane G."/>
            <person name="Meng A."/>
            <person name="Brown T."/>
            <person name="Cohen L."/>
        </authorList>
    </citation>
    <scope>NUCLEOTIDE SEQUENCE</scope>
</reference>
<organism evidence="9">
    <name type="scientific">Noctiluca scintillans</name>
    <name type="common">Sea sparkle</name>
    <name type="synonym">Red tide dinoflagellate</name>
    <dbReference type="NCBI Taxonomy" id="2966"/>
    <lineage>
        <taxon>Eukaryota</taxon>
        <taxon>Sar</taxon>
        <taxon>Alveolata</taxon>
        <taxon>Dinophyceae</taxon>
        <taxon>Noctilucales</taxon>
        <taxon>Noctilucaceae</taxon>
        <taxon>Noctiluca</taxon>
    </lineage>
</organism>
<keyword evidence="4" id="KW-0418">Kinase</keyword>
<sequence>MAAMSEEYLEITTGFQREVTSDLETGFQRTVTTTAGLPEITNASGKSFGGGGDQYTMEEVLGEGSYGSVYRCTRFRGKVDFAVKVIDTKRIGFVGGEIGMKAAEIMAVREVDALRQLSSHPAVISLETAYVNKVTRQIFIVMELVPGGHLFSHIVQRHTPLKEPEASHIFAQLSDALCFCHALGVVHRDMKLENILVESIEVQLVEGRNADTGAPEWLTVERFTVKMCDFGFAKSLQAYTTRTPIGSGNYAAPEINLGHCEKNLSGYVPDEDMNKYDAFKADSFSLGVMVFVMLCLGFPSKDKNNHTYRSHKLWPTLSDDAHSLIDGLLENEPADRLSAVQASNHRWVQLIDGDDEHSERRGNSKQIFERYAPDEGATKPKPPAARPRHEDQVVDHVIALHRALVHVQQERGMACWALASDRGIGGISCFDQLQWHVQLTEKRISEAKELMNQSLKEEGLRIDELFALLTEARKRATDAVRLDEKDPATLRQCFDRVFDLYNQASGKMTDIVANSIVAFRGENNAEGRRAARRYRLYSSAAEQLGRERAFICAHRNGERLGLTDLSAKPDGLPAVSETASSWNLQEEPASERLYRLAEIIGARKILLGTVVDATSGDATAMSEGLLATLIWEDEGSLLSSGDIALLERLEGQVLHPAVGQSAPTEEWYQTISQFLHEIHSRITMLIVEEVQVPLESRDFPVANTEREAVAASVFSGGCGCRQGLKRLFQSLASAL</sequence>
<dbReference type="InterPro" id="IPR008271">
    <property type="entry name" value="Ser/Thr_kinase_AS"/>
</dbReference>
<evidence type="ECO:0000256" key="5">
    <source>
        <dbReference type="ARBA" id="ARBA00022840"/>
    </source>
</evidence>
<dbReference type="SUPFAM" id="SSF56112">
    <property type="entry name" value="Protein kinase-like (PK-like)"/>
    <property type="match status" value="1"/>
</dbReference>
<keyword evidence="1" id="KW-0723">Serine/threonine-protein kinase</keyword>
<dbReference type="GO" id="GO:0004674">
    <property type="term" value="F:protein serine/threonine kinase activity"/>
    <property type="evidence" value="ECO:0007669"/>
    <property type="project" value="UniProtKB-KW"/>
</dbReference>
<evidence type="ECO:0000313" key="9">
    <source>
        <dbReference type="EMBL" id="CAD8855883.1"/>
    </source>
</evidence>
<dbReference type="Pfam" id="PF00069">
    <property type="entry name" value="Pkinase"/>
    <property type="match status" value="1"/>
</dbReference>
<dbReference type="EMBL" id="HBFQ01042710">
    <property type="protein sequence ID" value="CAD8855883.1"/>
    <property type="molecule type" value="Transcribed_RNA"/>
</dbReference>
<dbReference type="SMART" id="SM00220">
    <property type="entry name" value="S_TKc"/>
    <property type="match status" value="1"/>
</dbReference>
<feature type="compositionally biased region" description="Basic and acidic residues" evidence="7">
    <location>
        <begin position="357"/>
        <end position="378"/>
    </location>
</feature>
<dbReference type="AlphaFoldDB" id="A0A7S1FAM2"/>
<gene>
    <name evidence="9" type="ORF">NSCI0253_LOCUS30235</name>
</gene>
<feature type="domain" description="Protein kinase" evidence="8">
    <location>
        <begin position="55"/>
        <end position="348"/>
    </location>
</feature>
<evidence type="ECO:0000256" key="4">
    <source>
        <dbReference type="ARBA" id="ARBA00022777"/>
    </source>
</evidence>
<dbReference type="InterPro" id="IPR050205">
    <property type="entry name" value="CDPK_Ser/Thr_kinases"/>
</dbReference>
<name>A0A7S1FAM2_NOCSC</name>
<dbReference type="InterPro" id="IPR013587">
    <property type="entry name" value="Nitrate/nitrite_sensing"/>
</dbReference>
<dbReference type="Pfam" id="PF08376">
    <property type="entry name" value="NIT"/>
    <property type="match status" value="1"/>
</dbReference>